<dbReference type="OrthoDB" id="5324824at2"/>
<feature type="transmembrane region" description="Helical" evidence="1">
    <location>
        <begin position="6"/>
        <end position="30"/>
    </location>
</feature>
<gene>
    <name evidence="2" type="ORF">CQA63_03505</name>
</gene>
<evidence type="ECO:0000256" key="1">
    <source>
        <dbReference type="SAM" id="Phobius"/>
    </source>
</evidence>
<keyword evidence="3" id="KW-1185">Reference proteome</keyword>
<dbReference type="EMBL" id="NXLR01000004">
    <property type="protein sequence ID" value="RDU60293.1"/>
    <property type="molecule type" value="Genomic_DNA"/>
</dbReference>
<protein>
    <submittedName>
        <fullName evidence="2">Uncharacterized protein</fullName>
    </submittedName>
</protein>
<name>A0A3D8I568_9HELI</name>
<proteinExistence type="predicted"/>
<dbReference type="RefSeq" id="WP_104699540.1">
    <property type="nucleotide sequence ID" value="NZ_FZPP01000007.1"/>
</dbReference>
<evidence type="ECO:0000313" key="3">
    <source>
        <dbReference type="Proteomes" id="UP000256599"/>
    </source>
</evidence>
<reference evidence="2 3" key="1">
    <citation type="submission" date="2018-04" db="EMBL/GenBank/DDBJ databases">
        <title>Novel Campyloabacter and Helicobacter Species and Strains.</title>
        <authorList>
            <person name="Mannion A.J."/>
            <person name="Shen Z."/>
            <person name="Fox J.G."/>
        </authorList>
    </citation>
    <scope>NUCLEOTIDE SEQUENCE [LARGE SCALE GENOMIC DNA]</scope>
    <source>
        <strain evidence="2 3">MIT 98-6070</strain>
    </source>
</reference>
<dbReference type="AlphaFoldDB" id="A0A3D8I568"/>
<accession>A0A3D8I568</accession>
<sequence>MKEKNYWPLAIIGVLLFGVFMVSVSITIALKNPVQDEDTYLSSKRDVDERINEIIKDQHHFLHMYKPTFSFLDSQGYAITLNDFHFPYITKPKRNKKEQQSSKEYLPNQGQLYIELAPLTQESNIPLSMRLFLASFHKANALEDLGILTESTKPFVYISDLLSLPFGRWKFILEVTYDEDNKKAYFEREIFVKAINL</sequence>
<dbReference type="Proteomes" id="UP000256599">
    <property type="component" value="Unassembled WGS sequence"/>
</dbReference>
<keyword evidence="1" id="KW-0472">Membrane</keyword>
<evidence type="ECO:0000313" key="2">
    <source>
        <dbReference type="EMBL" id="RDU60293.1"/>
    </source>
</evidence>
<organism evidence="2 3">
    <name type="scientific">Helicobacter marmotae</name>
    <dbReference type="NCBI Taxonomy" id="152490"/>
    <lineage>
        <taxon>Bacteria</taxon>
        <taxon>Pseudomonadati</taxon>
        <taxon>Campylobacterota</taxon>
        <taxon>Epsilonproteobacteria</taxon>
        <taxon>Campylobacterales</taxon>
        <taxon>Helicobacteraceae</taxon>
        <taxon>Helicobacter</taxon>
    </lineage>
</organism>
<keyword evidence="1" id="KW-1133">Transmembrane helix</keyword>
<comment type="caution">
    <text evidence="2">The sequence shown here is derived from an EMBL/GenBank/DDBJ whole genome shotgun (WGS) entry which is preliminary data.</text>
</comment>
<keyword evidence="1" id="KW-0812">Transmembrane</keyword>